<reference evidence="7 8" key="2">
    <citation type="journal article" date="2019" name="Nat. Med.">
        <title>A library of human gut bacterial isolates paired with longitudinal multiomics data enables mechanistic microbiome research.</title>
        <authorList>
            <person name="Poyet M."/>
            <person name="Groussin M."/>
            <person name="Gibbons S.M."/>
            <person name="Avila-Pacheco J."/>
            <person name="Jiang X."/>
            <person name="Kearney S.M."/>
            <person name="Perrotta A.R."/>
            <person name="Berdy B."/>
            <person name="Zhao S."/>
            <person name="Lieberman T.D."/>
            <person name="Swanson P.K."/>
            <person name="Smith M."/>
            <person name="Roesemann S."/>
            <person name="Alexander J.E."/>
            <person name="Rich S.A."/>
            <person name="Livny J."/>
            <person name="Vlamakis H."/>
            <person name="Clish C."/>
            <person name="Bullock K."/>
            <person name="Deik A."/>
            <person name="Scott J."/>
            <person name="Pierce K.A."/>
            <person name="Xavier R.J."/>
            <person name="Alm E.J."/>
        </authorList>
    </citation>
    <scope>NUCLEOTIDE SEQUENCE [LARGE SCALE GENOMIC DNA]</scope>
    <source>
        <strain evidence="4 7">BIOML-A82</strain>
        <strain evidence="3 8">BIOML-A85</strain>
        <strain evidence="2 9">BIOML-A93</strain>
    </source>
</reference>
<organism evidence="5 6">
    <name type="scientific">Phocaeicola vulgatus</name>
    <name type="common">Bacteroides vulgatus</name>
    <dbReference type="NCBI Taxonomy" id="821"/>
    <lineage>
        <taxon>Bacteria</taxon>
        <taxon>Pseudomonadati</taxon>
        <taxon>Bacteroidota</taxon>
        <taxon>Bacteroidia</taxon>
        <taxon>Bacteroidales</taxon>
        <taxon>Bacteroidaceae</taxon>
        <taxon>Phocaeicola</taxon>
    </lineage>
</organism>
<proteinExistence type="predicted"/>
<comment type="caution">
    <text evidence="5">The sequence shown here is derived from an EMBL/GenBank/DDBJ whole genome shotgun (WGS) entry which is preliminary data.</text>
</comment>
<gene>
    <name evidence="5" type="primary">neuC</name>
    <name evidence="5" type="ORF">DWX04_04620</name>
    <name evidence="4" type="ORF">GAY17_11340</name>
    <name evidence="2" type="ORF">GAZ76_13385</name>
    <name evidence="3" type="ORF">GAZ92_09870</name>
</gene>
<evidence type="ECO:0000313" key="6">
    <source>
        <dbReference type="Proteomes" id="UP000283833"/>
    </source>
</evidence>
<dbReference type="RefSeq" id="WP_007840134.1">
    <property type="nucleotide sequence ID" value="NZ_JABDSE010000001.1"/>
</dbReference>
<evidence type="ECO:0000313" key="8">
    <source>
        <dbReference type="Proteomes" id="UP000470777"/>
    </source>
</evidence>
<name>A0A412R081_PHOVU</name>
<evidence type="ECO:0000313" key="4">
    <source>
        <dbReference type="EMBL" id="KAB6699662.1"/>
    </source>
</evidence>
<dbReference type="PANTHER" id="PTHR43174:SF3">
    <property type="entry name" value="UDP-N-ACETYLGLUCOSAMINE 2-EPIMERASE"/>
    <property type="match status" value="1"/>
</dbReference>
<evidence type="ECO:0000313" key="2">
    <source>
        <dbReference type="EMBL" id="KAB6658652.1"/>
    </source>
</evidence>
<keyword evidence="5" id="KW-0378">Hydrolase</keyword>
<dbReference type="GO" id="GO:0006047">
    <property type="term" value="P:UDP-N-acetylglucosamine metabolic process"/>
    <property type="evidence" value="ECO:0007669"/>
    <property type="project" value="InterPro"/>
</dbReference>
<dbReference type="EMBL" id="WCZY01000011">
    <property type="protein sequence ID" value="KAB6693647.1"/>
    <property type="molecule type" value="Genomic_DNA"/>
</dbReference>
<dbReference type="InterPro" id="IPR020004">
    <property type="entry name" value="UDP-GlcNAc_Epase"/>
</dbReference>
<dbReference type="EMBL" id="WCZV01000013">
    <property type="protein sequence ID" value="KAB6699662.1"/>
    <property type="molecule type" value="Genomic_DNA"/>
</dbReference>
<evidence type="ECO:0000313" key="5">
    <source>
        <dbReference type="EMBL" id="RGT96741.1"/>
    </source>
</evidence>
<feature type="domain" description="UDP-N-acetylglucosamine 2-epimerase" evidence="1">
    <location>
        <begin position="23"/>
        <end position="370"/>
    </location>
</feature>
<dbReference type="InterPro" id="IPR029767">
    <property type="entry name" value="WecB-like"/>
</dbReference>
<dbReference type="Gene3D" id="3.40.50.2000">
    <property type="entry name" value="Glycogen Phosphorylase B"/>
    <property type="match status" value="2"/>
</dbReference>
<keyword evidence="5" id="KW-0326">Glycosidase</keyword>
<dbReference type="SUPFAM" id="SSF53756">
    <property type="entry name" value="UDP-Glycosyltransferase/glycogen phosphorylase"/>
    <property type="match status" value="1"/>
</dbReference>
<dbReference type="GO" id="GO:0004553">
    <property type="term" value="F:hydrolase activity, hydrolyzing O-glycosyl compounds"/>
    <property type="evidence" value="ECO:0007669"/>
    <property type="project" value="InterPro"/>
</dbReference>
<dbReference type="PANTHER" id="PTHR43174">
    <property type="entry name" value="UDP-N-ACETYLGLUCOSAMINE 2-EPIMERASE"/>
    <property type="match status" value="1"/>
</dbReference>
<accession>A0A412R081</accession>
<dbReference type="EMBL" id="QRXI01000004">
    <property type="protein sequence ID" value="RGT96741.1"/>
    <property type="molecule type" value="Genomic_DNA"/>
</dbReference>
<protein>
    <submittedName>
        <fullName evidence="5">UDP-N-acetylglucosamine 2-epimerase (Hydrolyzing)</fullName>
        <ecNumber evidence="5">3.2.1.183</ecNumber>
    </submittedName>
</protein>
<dbReference type="Proteomes" id="UP000470952">
    <property type="component" value="Unassembled WGS sequence"/>
</dbReference>
<dbReference type="Proteomes" id="UP000283833">
    <property type="component" value="Unassembled WGS sequence"/>
</dbReference>
<sequence length="376" mass="42077">MKKIAVVTGARSEYGLLRWVIDEIHHATELQLQLIVTGGHLSPEQGLTYRCIEEDGYDIDAKVDMLLSSDCASGIAKSMGMCSIGMSDAFLHLQPDMIVVLGDRYELLPIVGTALVMRIPIAHISGGDITEGAIDNEVRNAVTMMSTLHFPGTQTSAARIGRMIGTMKNVFVVGETNLDNFIRLPNLSRIELADSLGIDADKPWILMTYHPVTKESCEKNLLDVQTVLDVLQHEYADYEIIITRSNADIYGSNINQLLVRYVESHSNFHLYASLGQLRYVSILSQLYCMVGNSSSGIYESGYWHLPTLNIGHRQDGRFMTSNIICCENDRASIQEAFHYMQTVEYKKALTYIDNPYGDGNASKRIVEQIKQYFNSE</sequence>
<dbReference type="Proteomes" id="UP000437380">
    <property type="component" value="Unassembled WGS sequence"/>
</dbReference>
<reference evidence="5 6" key="1">
    <citation type="submission" date="2018-08" db="EMBL/GenBank/DDBJ databases">
        <title>A genome reference for cultivated species of the human gut microbiota.</title>
        <authorList>
            <person name="Zou Y."/>
            <person name="Xue W."/>
            <person name="Luo G."/>
        </authorList>
    </citation>
    <scope>NUCLEOTIDE SEQUENCE [LARGE SCALE GENOMIC DNA]</scope>
    <source>
        <strain evidence="5 6">AF18-14</strain>
    </source>
</reference>
<dbReference type="AlphaFoldDB" id="A0A412R081"/>
<dbReference type="EC" id="3.2.1.183" evidence="5"/>
<dbReference type="Pfam" id="PF02350">
    <property type="entry name" value="Epimerase_2"/>
    <property type="match status" value="1"/>
</dbReference>
<dbReference type="EMBL" id="WDAG01000015">
    <property type="protein sequence ID" value="KAB6658652.1"/>
    <property type="molecule type" value="Genomic_DNA"/>
</dbReference>
<dbReference type="InterPro" id="IPR003331">
    <property type="entry name" value="UDP_GlcNAc_Epimerase_2_dom"/>
</dbReference>
<dbReference type="Proteomes" id="UP000470777">
    <property type="component" value="Unassembled WGS sequence"/>
</dbReference>
<evidence type="ECO:0000313" key="7">
    <source>
        <dbReference type="Proteomes" id="UP000437380"/>
    </source>
</evidence>
<evidence type="ECO:0000313" key="9">
    <source>
        <dbReference type="Proteomes" id="UP000470952"/>
    </source>
</evidence>
<evidence type="ECO:0000313" key="3">
    <source>
        <dbReference type="EMBL" id="KAB6693647.1"/>
    </source>
</evidence>
<dbReference type="NCBIfam" id="TIGR03568">
    <property type="entry name" value="NeuC_NnaA"/>
    <property type="match status" value="1"/>
</dbReference>
<evidence type="ECO:0000259" key="1">
    <source>
        <dbReference type="Pfam" id="PF02350"/>
    </source>
</evidence>